<protein>
    <submittedName>
        <fullName evidence="2">Uncharacterized protein</fullName>
    </submittedName>
</protein>
<evidence type="ECO:0000313" key="3">
    <source>
        <dbReference type="Proteomes" id="UP000606600"/>
    </source>
</evidence>
<keyword evidence="1" id="KW-0732">Signal</keyword>
<feature type="chain" id="PRO_5047405932" evidence="1">
    <location>
        <begin position="24"/>
        <end position="164"/>
    </location>
</feature>
<organism evidence="2 3">
    <name type="scientific">Mucilaginibacter pankratovii</name>
    <dbReference type="NCBI Taxonomy" id="2772110"/>
    <lineage>
        <taxon>Bacteria</taxon>
        <taxon>Pseudomonadati</taxon>
        <taxon>Bacteroidota</taxon>
        <taxon>Sphingobacteriia</taxon>
        <taxon>Sphingobacteriales</taxon>
        <taxon>Sphingobacteriaceae</taxon>
        <taxon>Mucilaginibacter</taxon>
    </lineage>
</organism>
<dbReference type="PROSITE" id="PS51257">
    <property type="entry name" value="PROKAR_LIPOPROTEIN"/>
    <property type="match status" value="1"/>
</dbReference>
<proteinExistence type="predicted"/>
<comment type="caution">
    <text evidence="2">The sequence shown here is derived from an EMBL/GenBank/DDBJ whole genome shotgun (WGS) entry which is preliminary data.</text>
</comment>
<gene>
    <name evidence="2" type="ORF">IDJ77_04310</name>
</gene>
<sequence length="164" mass="18308">MKKKILYPFLPLLLLLFFSCAQKIVSNKATDYNKKPKKIFVLTTCTKDGKKAGKELSLALQQQFKLKNIACTGYEHDDQSFDTGEDINKKVSAYAPEAILLITQTDTDLKSGEGIFFLTLQDAQTKRSVWKSSVNVGMSAIYHDETLPITVDSIIKKLIADGLI</sequence>
<evidence type="ECO:0000256" key="1">
    <source>
        <dbReference type="SAM" id="SignalP"/>
    </source>
</evidence>
<reference evidence="2 3" key="1">
    <citation type="submission" date="2020-09" db="EMBL/GenBank/DDBJ databases">
        <title>Novel species of Mucilaginibacter isolated from a glacier on the Tibetan Plateau.</title>
        <authorList>
            <person name="Liu Q."/>
            <person name="Xin Y.-H."/>
        </authorList>
    </citation>
    <scope>NUCLEOTIDE SEQUENCE [LARGE SCALE GENOMIC DNA]</scope>
    <source>
        <strain evidence="2 3">ZT4R22</strain>
    </source>
</reference>
<name>A0ABR7WL18_9SPHI</name>
<evidence type="ECO:0000313" key="2">
    <source>
        <dbReference type="EMBL" id="MBD1363026.1"/>
    </source>
</evidence>
<accession>A0ABR7WL18</accession>
<feature type="signal peptide" evidence="1">
    <location>
        <begin position="1"/>
        <end position="23"/>
    </location>
</feature>
<keyword evidence="3" id="KW-1185">Reference proteome</keyword>
<dbReference type="RefSeq" id="WP_191187701.1">
    <property type="nucleotide sequence ID" value="NZ_JACWMY010000002.1"/>
</dbReference>
<dbReference type="Proteomes" id="UP000606600">
    <property type="component" value="Unassembled WGS sequence"/>
</dbReference>
<dbReference type="EMBL" id="JACWMY010000002">
    <property type="protein sequence ID" value="MBD1363026.1"/>
    <property type="molecule type" value="Genomic_DNA"/>
</dbReference>